<dbReference type="Proteomes" id="UP000193780">
    <property type="component" value="Unassembled WGS sequence"/>
</dbReference>
<evidence type="ECO:0000259" key="2">
    <source>
        <dbReference type="PROSITE" id="PS51756"/>
    </source>
</evidence>
<proteinExistence type="inferred from homology"/>
<reference evidence="3 4" key="1">
    <citation type="journal article" date="2016" name="Eur. J. Clin. Microbiol. Infect. Dis.">
        <title>Whole genome sequencing as a tool for phylogenetic analysis of clinical strains of Mitis group streptococci.</title>
        <authorList>
            <person name="Rasmussen L.H."/>
            <person name="Dargis R."/>
            <person name="Hojholt K."/>
            <person name="Christensen J.J."/>
            <person name="Skovgaard O."/>
            <person name="Justesen U.S."/>
            <person name="Rosenvinge F.S."/>
            <person name="Moser C."/>
            <person name="Lukjancenko O."/>
            <person name="Rasmussen S."/>
            <person name="Nielsen X.C."/>
        </authorList>
    </citation>
    <scope>NUCLEOTIDE SEQUENCE [LARGE SCALE GENOMIC DNA]</scope>
    <source>
        <strain evidence="3 4">RH_9883_08</strain>
    </source>
</reference>
<organism evidence="3 4">
    <name type="scientific">Streptococcus oralis subsp. dentisani</name>
    <dbReference type="NCBI Taxonomy" id="1458253"/>
    <lineage>
        <taxon>Bacteria</taxon>
        <taxon>Bacillati</taxon>
        <taxon>Bacillota</taxon>
        <taxon>Bacilli</taxon>
        <taxon>Lactobacillales</taxon>
        <taxon>Streptococcaceae</taxon>
        <taxon>Streptococcus</taxon>
    </lineage>
</organism>
<dbReference type="AlphaFoldDB" id="A0A1X1J4A7"/>
<name>A0A1X1J4A7_STROR</name>
<dbReference type="RefSeq" id="WP_084973098.1">
    <property type="nucleotide sequence ID" value="NZ_NCUX01000026.1"/>
</dbReference>
<dbReference type="InterPro" id="IPR006829">
    <property type="entry name" value="LXG_dom"/>
</dbReference>
<feature type="domain" description="LXG" evidence="2">
    <location>
        <begin position="1"/>
        <end position="232"/>
    </location>
</feature>
<comment type="caution">
    <text evidence="3">The sequence shown here is derived from an EMBL/GenBank/DDBJ whole genome shotgun (WGS) entry which is preliminary data.</text>
</comment>
<evidence type="ECO:0000313" key="3">
    <source>
        <dbReference type="EMBL" id="ORO80218.1"/>
    </source>
</evidence>
<sequence>MKLDNSKVATIELEVSTTYSNVEKQLYQVYKSLKILTQTNSFRGDGAEAVKTFMKSNSLNTAYLIVEAVKNLESSIKAVKSGFLEFESEETGKVLDSKVDDKKSELNKIAKNIDSHATSLEACEKKAGKFITVENSDTDAIAIAFADIEKKLKKVNQDFQQKDQELYQKVSRLTDYFSNISNNISQVMNNYVLPSGKYDDSKFDNLKREPWYIEGKVSVFQKKMEEDPFVYGAGSVANWEGQYAIGFSNDVYAYAGADAVSRNYEIKVQDGELKANGKVRLAGGELHANAGDLASVSATADLASLKGSTTIGKNGLILSAGGAVASAEATAKVANLVTAKASAKGPSADGTMALYDSEKKTQFGFSGSASFYNVSASVELDPLNAKIGKGDEQKRLFSLGMKPKVGAGGSAKLMYTREKVADINKHISIHSNRIEIGGQLGLGIDLDITVPSIQFKLW</sequence>
<dbReference type="EMBL" id="NCUX01000026">
    <property type="protein sequence ID" value="ORO80218.1"/>
    <property type="molecule type" value="Genomic_DNA"/>
</dbReference>
<accession>A0A1X1J4A7</accession>
<gene>
    <name evidence="3" type="ORF">B7708_01025</name>
</gene>
<evidence type="ECO:0000256" key="1">
    <source>
        <dbReference type="ARBA" id="ARBA00034117"/>
    </source>
</evidence>
<dbReference type="Pfam" id="PF04740">
    <property type="entry name" value="LXG"/>
    <property type="match status" value="1"/>
</dbReference>
<comment type="similarity">
    <text evidence="1">In the N-terminal section; belongs to the LXG family.</text>
</comment>
<dbReference type="PROSITE" id="PS51756">
    <property type="entry name" value="LXG"/>
    <property type="match status" value="1"/>
</dbReference>
<protein>
    <recommendedName>
        <fullName evidence="2">LXG domain-containing protein</fullName>
    </recommendedName>
</protein>
<evidence type="ECO:0000313" key="4">
    <source>
        <dbReference type="Proteomes" id="UP000193780"/>
    </source>
</evidence>